<comment type="cofactor">
    <cofactor evidence="1">
        <name>Mg(2+)</name>
        <dbReference type="ChEBI" id="CHEBI:18420"/>
    </cofactor>
    <text evidence="1">Binds 2 magnesium ions per subunit.</text>
</comment>
<organism evidence="2 3">
    <name type="scientific">Tenacibaculum maritimum NCIMB 2154</name>
    <dbReference type="NCBI Taxonomy" id="1349785"/>
    <lineage>
        <taxon>Bacteria</taxon>
        <taxon>Pseudomonadati</taxon>
        <taxon>Bacteroidota</taxon>
        <taxon>Flavobacteriia</taxon>
        <taxon>Flavobacteriales</taxon>
        <taxon>Flavobacteriaceae</taxon>
        <taxon>Tenacibaculum</taxon>
    </lineage>
</organism>
<dbReference type="OrthoDB" id="9798107at2"/>
<dbReference type="Pfam" id="PF03747">
    <property type="entry name" value="ADP_ribosyl_GH"/>
    <property type="match status" value="1"/>
</dbReference>
<evidence type="ECO:0008006" key="4">
    <source>
        <dbReference type="Google" id="ProtNLM"/>
    </source>
</evidence>
<keyword evidence="1" id="KW-0460">Magnesium</keyword>
<feature type="binding site" evidence="1">
    <location>
        <position position="53"/>
    </location>
    <ligand>
        <name>Mg(2+)</name>
        <dbReference type="ChEBI" id="CHEBI:18420"/>
        <label>1</label>
    </ligand>
</feature>
<dbReference type="InterPro" id="IPR036705">
    <property type="entry name" value="Ribosyl_crysJ1_sf"/>
</dbReference>
<proteinExistence type="predicted"/>
<dbReference type="RefSeq" id="WP_100210857.1">
    <property type="nucleotide sequence ID" value="NZ_CP138495.1"/>
</dbReference>
<dbReference type="AlphaFoldDB" id="A0A2H1E7V5"/>
<dbReference type="Proteomes" id="UP000231564">
    <property type="component" value="Chromosome MARIT"/>
</dbReference>
<dbReference type="GeneID" id="47722441"/>
<name>A0A2H1E7V5_9FLAO</name>
<dbReference type="KEGG" id="tmar:MARIT_0875"/>
<evidence type="ECO:0000313" key="3">
    <source>
        <dbReference type="Proteomes" id="UP000231564"/>
    </source>
</evidence>
<accession>A0A2H1E7V5</accession>
<evidence type="ECO:0000256" key="1">
    <source>
        <dbReference type="PIRSR" id="PIRSR605502-1"/>
    </source>
</evidence>
<keyword evidence="3" id="KW-1185">Reference proteome</keyword>
<feature type="binding site" evidence="1">
    <location>
        <position position="54"/>
    </location>
    <ligand>
        <name>Mg(2+)</name>
        <dbReference type="ChEBI" id="CHEBI:18420"/>
        <label>1</label>
    </ligand>
</feature>
<dbReference type="Gene3D" id="1.10.4080.10">
    <property type="entry name" value="ADP-ribosylation/Crystallin J1"/>
    <property type="match status" value="1"/>
</dbReference>
<reference evidence="2 3" key="1">
    <citation type="submission" date="2016-11" db="EMBL/GenBank/DDBJ databases">
        <authorList>
            <person name="Jaros S."/>
            <person name="Januszkiewicz K."/>
            <person name="Wedrychowicz H."/>
        </authorList>
    </citation>
    <scope>NUCLEOTIDE SEQUENCE [LARGE SCALE GENOMIC DNA]</scope>
    <source>
        <strain evidence="2">NCIMB 2154T</strain>
    </source>
</reference>
<dbReference type="EMBL" id="LT634361">
    <property type="protein sequence ID" value="SFZ80940.1"/>
    <property type="molecule type" value="Genomic_DNA"/>
</dbReference>
<dbReference type="GO" id="GO:0046872">
    <property type="term" value="F:metal ion binding"/>
    <property type="evidence" value="ECO:0007669"/>
    <property type="project" value="UniProtKB-KW"/>
</dbReference>
<dbReference type="SUPFAM" id="SSF101478">
    <property type="entry name" value="ADP-ribosylglycohydrolase"/>
    <property type="match status" value="1"/>
</dbReference>
<feature type="binding site" evidence="1">
    <location>
        <position position="55"/>
    </location>
    <ligand>
        <name>Mg(2+)</name>
        <dbReference type="ChEBI" id="CHEBI:18420"/>
        <label>1</label>
    </ligand>
</feature>
<evidence type="ECO:0000313" key="2">
    <source>
        <dbReference type="EMBL" id="SFZ80940.1"/>
    </source>
</evidence>
<gene>
    <name evidence="2" type="ORF">MARIT_0875</name>
</gene>
<sequence>MKSKSIESTFLGLALADALGVPVEFQSRKQLQENPVKEMRAFGTHYQPKGTWSDDSSLTFCLAESLCKGYVNKCKTGNAVITTVGNLPTKM</sequence>
<protein>
    <recommendedName>
        <fullName evidence="4">ADP-ribosylglycohydrolase</fullName>
    </recommendedName>
</protein>
<dbReference type="InterPro" id="IPR005502">
    <property type="entry name" value="Ribosyl_crysJ1"/>
</dbReference>
<dbReference type="STRING" id="1349785.GCA_000509405_01026"/>
<keyword evidence="1" id="KW-0479">Metal-binding</keyword>